<gene>
    <name evidence="3" type="ORF">QYE77_04780</name>
</gene>
<evidence type="ECO:0000313" key="4">
    <source>
        <dbReference type="Proteomes" id="UP001254165"/>
    </source>
</evidence>
<sequence>MLKRCGLGLLILLIGFLGFTHDVGAQSDITFANLEIDLWPEYDRPDMLVIYRITLDNSVKLPAQLTLRIPATVGAPYNVAYEDTADGMLYNLNYSTQIEGDWVRVSFTTPSPVLQIEYYDPGLKKEGALRTFEYLWPGDYAVRDLTVVVQQPPTATAWTLIPSMGSGVKGEDGLTYYHYAVGELKAGTSFVLRLRYEKANDDLSAPMQLVQPAAPIESAGSEQSGPWYTQVWVIVMGAGGVLILTGLLWWFALTRVPAQERTSKRLRHTSRAGISSPSGTSPLRGLYCPACGHRVQPEDRFCRTCGTRLQQG</sequence>
<proteinExistence type="predicted"/>
<keyword evidence="1" id="KW-0812">Transmembrane</keyword>
<evidence type="ECO:0000256" key="1">
    <source>
        <dbReference type="SAM" id="Phobius"/>
    </source>
</evidence>
<dbReference type="InterPro" id="IPR026870">
    <property type="entry name" value="Zinc_ribbon_dom"/>
</dbReference>
<organism evidence="3 4">
    <name type="scientific">Thermanaerothrix solaris</name>
    <dbReference type="NCBI Taxonomy" id="3058434"/>
    <lineage>
        <taxon>Bacteria</taxon>
        <taxon>Bacillati</taxon>
        <taxon>Chloroflexota</taxon>
        <taxon>Anaerolineae</taxon>
        <taxon>Anaerolineales</taxon>
        <taxon>Anaerolineaceae</taxon>
        <taxon>Thermanaerothrix</taxon>
    </lineage>
</organism>
<keyword evidence="1" id="KW-1133">Transmembrane helix</keyword>
<evidence type="ECO:0000313" key="3">
    <source>
        <dbReference type="EMBL" id="MDT8897572.1"/>
    </source>
</evidence>
<evidence type="ECO:0000259" key="2">
    <source>
        <dbReference type="Pfam" id="PF13240"/>
    </source>
</evidence>
<accession>A0ABU3NNN0</accession>
<feature type="domain" description="Zinc-ribbon" evidence="2">
    <location>
        <begin position="287"/>
        <end position="309"/>
    </location>
</feature>
<name>A0ABU3NNN0_9CHLR</name>
<keyword evidence="4" id="KW-1185">Reference proteome</keyword>
<dbReference type="EMBL" id="JAUHMF010000001">
    <property type="protein sequence ID" value="MDT8897572.1"/>
    <property type="molecule type" value="Genomic_DNA"/>
</dbReference>
<dbReference type="Proteomes" id="UP001254165">
    <property type="component" value="Unassembled WGS sequence"/>
</dbReference>
<dbReference type="RefSeq" id="WP_315624233.1">
    <property type="nucleotide sequence ID" value="NZ_JAUHMF010000001.1"/>
</dbReference>
<protein>
    <submittedName>
        <fullName evidence="3">Zinc ribbon domain-containing protein</fullName>
    </submittedName>
</protein>
<reference evidence="3 4" key="1">
    <citation type="submission" date="2023-07" db="EMBL/GenBank/DDBJ databases">
        <title>Novel species of Thermanaerothrix with wide hydrolytic capabilities.</title>
        <authorList>
            <person name="Zayulina K.S."/>
            <person name="Podosokorskaya O.A."/>
            <person name="Elcheninov A.G."/>
        </authorList>
    </citation>
    <scope>NUCLEOTIDE SEQUENCE [LARGE SCALE GENOMIC DNA]</scope>
    <source>
        <strain evidence="3 4">4228-RoL</strain>
    </source>
</reference>
<dbReference type="Pfam" id="PF13240">
    <property type="entry name" value="Zn_Ribbon_1"/>
    <property type="match status" value="1"/>
</dbReference>
<comment type="caution">
    <text evidence="3">The sequence shown here is derived from an EMBL/GenBank/DDBJ whole genome shotgun (WGS) entry which is preliminary data.</text>
</comment>
<keyword evidence="1" id="KW-0472">Membrane</keyword>
<feature type="transmembrane region" description="Helical" evidence="1">
    <location>
        <begin position="231"/>
        <end position="253"/>
    </location>
</feature>